<dbReference type="Gene3D" id="3.30.1390.10">
    <property type="match status" value="1"/>
</dbReference>
<accession>A0A2T0N6B2</accession>
<protein>
    <recommendedName>
        <fullName evidence="3">Ribosomal L7/L12-like protein</fullName>
    </recommendedName>
</protein>
<name>A0A2T0N6B2_9ACTN</name>
<organism evidence="1 2">
    <name type="scientific">Nonomuraea fuscirosea</name>
    <dbReference type="NCBI Taxonomy" id="1291556"/>
    <lineage>
        <taxon>Bacteria</taxon>
        <taxon>Bacillati</taxon>
        <taxon>Actinomycetota</taxon>
        <taxon>Actinomycetes</taxon>
        <taxon>Streptosporangiales</taxon>
        <taxon>Streptosporangiaceae</taxon>
        <taxon>Nonomuraea</taxon>
    </lineage>
</organism>
<comment type="caution">
    <text evidence="1">The sequence shown here is derived from an EMBL/GenBank/DDBJ whole genome shotgun (WGS) entry which is preliminary data.</text>
</comment>
<proteinExistence type="predicted"/>
<reference evidence="1 2" key="1">
    <citation type="submission" date="2018-03" db="EMBL/GenBank/DDBJ databases">
        <title>Genomic Encyclopedia of Type Strains, Phase III (KMG-III): the genomes of soil and plant-associated and newly described type strains.</title>
        <authorList>
            <person name="Whitman W."/>
        </authorList>
    </citation>
    <scope>NUCLEOTIDE SEQUENCE [LARGE SCALE GENOMIC DNA]</scope>
    <source>
        <strain evidence="1 2">CGMCC 4.7104</strain>
    </source>
</reference>
<evidence type="ECO:0000313" key="1">
    <source>
        <dbReference type="EMBL" id="PRX68089.1"/>
    </source>
</evidence>
<dbReference type="RefSeq" id="WP_106236162.1">
    <property type="nucleotide sequence ID" value="NZ_PVNG01000003.1"/>
</dbReference>
<dbReference type="Proteomes" id="UP000238312">
    <property type="component" value="Unassembled WGS sequence"/>
</dbReference>
<keyword evidence="2" id="KW-1185">Reference proteome</keyword>
<dbReference type="EMBL" id="PVNG01000003">
    <property type="protein sequence ID" value="PRX68089.1"/>
    <property type="molecule type" value="Genomic_DNA"/>
</dbReference>
<dbReference type="OrthoDB" id="3298842at2"/>
<dbReference type="AlphaFoldDB" id="A0A2T0N6B2"/>
<evidence type="ECO:0008006" key="3">
    <source>
        <dbReference type="Google" id="ProtNLM"/>
    </source>
</evidence>
<dbReference type="InterPro" id="IPR014719">
    <property type="entry name" value="Ribosomal_bL12_C/ClpS-like"/>
</dbReference>
<evidence type="ECO:0000313" key="2">
    <source>
        <dbReference type="Proteomes" id="UP000238312"/>
    </source>
</evidence>
<sequence length="84" mass="9251">MESLEERLARLEQQVAYLQRHVGIDPDTGEAPGGGPELPPRFYQELRDGKLIRAIKTYRESTGASLVVAKNAVESMARRLKAGG</sequence>
<gene>
    <name evidence="1" type="ORF">B0I32_10350</name>
</gene>